<dbReference type="PANTHER" id="PTHR19957:SF83">
    <property type="entry name" value="SYNTAXIN-16"/>
    <property type="match status" value="1"/>
</dbReference>
<dbReference type="CDD" id="cd15845">
    <property type="entry name" value="SNARE_syntaxin16"/>
    <property type="match status" value="1"/>
</dbReference>
<dbReference type="PANTHER" id="PTHR19957">
    <property type="entry name" value="SYNTAXIN"/>
    <property type="match status" value="1"/>
</dbReference>
<evidence type="ECO:0000313" key="13">
    <source>
        <dbReference type="Proteomes" id="UP000515908"/>
    </source>
</evidence>
<keyword evidence="13" id="KW-1185">Reference proteome</keyword>
<dbReference type="GO" id="GO:0006886">
    <property type="term" value="P:intracellular protein transport"/>
    <property type="evidence" value="ECO:0007669"/>
    <property type="project" value="TreeGrafter"/>
</dbReference>
<evidence type="ECO:0000259" key="11">
    <source>
        <dbReference type="PROSITE" id="PS50192"/>
    </source>
</evidence>
<protein>
    <submittedName>
        <fullName evidence="12">SNARE domain containing protein, putative</fullName>
    </submittedName>
</protein>
<dbReference type="GO" id="GO:0000139">
    <property type="term" value="C:Golgi membrane"/>
    <property type="evidence" value="ECO:0007669"/>
    <property type="project" value="UniProtKB-SubCell"/>
</dbReference>
<keyword evidence="5" id="KW-0653">Protein transport</keyword>
<dbReference type="VEuPathDB" id="TriTrypDB:ADEAN_000519000"/>
<dbReference type="AlphaFoldDB" id="A0A7G2CD12"/>
<evidence type="ECO:0000256" key="10">
    <source>
        <dbReference type="SAM" id="MobiDB-lite"/>
    </source>
</evidence>
<feature type="domain" description="T-SNARE coiled-coil homology" evidence="11">
    <location>
        <begin position="205"/>
        <end position="267"/>
    </location>
</feature>
<dbReference type="SUPFAM" id="SSF47661">
    <property type="entry name" value="t-snare proteins"/>
    <property type="match status" value="1"/>
</dbReference>
<proteinExistence type="inferred from homology"/>
<dbReference type="Gene3D" id="1.20.58.70">
    <property type="match status" value="1"/>
</dbReference>
<feature type="region of interest" description="Disordered" evidence="10">
    <location>
        <begin position="24"/>
        <end position="45"/>
    </location>
</feature>
<dbReference type="OrthoDB" id="10251371at2759"/>
<evidence type="ECO:0000256" key="6">
    <source>
        <dbReference type="ARBA" id="ARBA00022989"/>
    </source>
</evidence>
<dbReference type="GO" id="GO:0006906">
    <property type="term" value="P:vesicle fusion"/>
    <property type="evidence" value="ECO:0007669"/>
    <property type="project" value="TreeGrafter"/>
</dbReference>
<evidence type="ECO:0000256" key="4">
    <source>
        <dbReference type="ARBA" id="ARBA00022692"/>
    </source>
</evidence>
<evidence type="ECO:0000313" key="12">
    <source>
        <dbReference type="EMBL" id="CAD2217710.1"/>
    </source>
</evidence>
<dbReference type="EMBL" id="LR877153">
    <property type="protein sequence ID" value="CAD2217710.1"/>
    <property type="molecule type" value="Genomic_DNA"/>
</dbReference>
<gene>
    <name evidence="12" type="ORF">ADEAN_000519000</name>
</gene>
<evidence type="ECO:0000256" key="1">
    <source>
        <dbReference type="ARBA" id="ARBA00004409"/>
    </source>
</evidence>
<dbReference type="GO" id="GO:0031201">
    <property type="term" value="C:SNARE complex"/>
    <property type="evidence" value="ECO:0007669"/>
    <property type="project" value="TreeGrafter"/>
</dbReference>
<evidence type="ECO:0000256" key="9">
    <source>
        <dbReference type="ARBA" id="ARBA00023136"/>
    </source>
</evidence>
<dbReference type="GO" id="GO:0000149">
    <property type="term" value="F:SNARE binding"/>
    <property type="evidence" value="ECO:0007669"/>
    <property type="project" value="TreeGrafter"/>
</dbReference>
<dbReference type="InterPro" id="IPR045242">
    <property type="entry name" value="Syntaxin"/>
</dbReference>
<keyword evidence="7" id="KW-0333">Golgi apparatus</keyword>
<keyword evidence="9" id="KW-0472">Membrane</keyword>
<dbReference type="SMART" id="SM00397">
    <property type="entry name" value="t_SNARE"/>
    <property type="match status" value="1"/>
</dbReference>
<sequence length="277" mass="32175">MDDDGPPEMRSRFDEFKVFRAKYRPPVKEEETAGGPHESPARQSPWIRAVNDFGELEDIIDRKIDLLAAKQQDFFRPRFLSDEEEAALQDEMETKAVEVQKLLSELDRMVQVSMVPQDRQNMEEIMTSVNARKLLSTRLQALIQRLKSNQEFYGNRLRRRERKQKAFGKVGGDGAYEQIKQEERVAKFMSMGYTDSDIQELLLEETRQDQVSEEIKTILDNVQKLNQMFQDLNLLVTEQGTMLDRIDYNLSQSSQYVSNGVEQLKKAEEHQSSCAVL</sequence>
<organism evidence="12 13">
    <name type="scientific">Angomonas deanei</name>
    <dbReference type="NCBI Taxonomy" id="59799"/>
    <lineage>
        <taxon>Eukaryota</taxon>
        <taxon>Discoba</taxon>
        <taxon>Euglenozoa</taxon>
        <taxon>Kinetoplastea</taxon>
        <taxon>Metakinetoplastina</taxon>
        <taxon>Trypanosomatida</taxon>
        <taxon>Trypanosomatidae</taxon>
        <taxon>Strigomonadinae</taxon>
        <taxon>Angomonas</taxon>
    </lineage>
</organism>
<evidence type="ECO:0000256" key="3">
    <source>
        <dbReference type="ARBA" id="ARBA00022448"/>
    </source>
</evidence>
<comment type="subcellular location">
    <subcellularLocation>
        <location evidence="1">Golgi apparatus membrane</location>
        <topology evidence="1">Single-pass type IV membrane protein</topology>
    </subcellularLocation>
</comment>
<keyword evidence="8" id="KW-0175">Coiled coil</keyword>
<comment type="similarity">
    <text evidence="2">Belongs to the syntaxin family.</text>
</comment>
<dbReference type="Pfam" id="PF05739">
    <property type="entry name" value="SNARE"/>
    <property type="match status" value="1"/>
</dbReference>
<evidence type="ECO:0000256" key="7">
    <source>
        <dbReference type="ARBA" id="ARBA00023034"/>
    </source>
</evidence>
<evidence type="ECO:0000256" key="5">
    <source>
        <dbReference type="ARBA" id="ARBA00022927"/>
    </source>
</evidence>
<evidence type="ECO:0000256" key="8">
    <source>
        <dbReference type="ARBA" id="ARBA00023054"/>
    </source>
</evidence>
<keyword evidence="3" id="KW-0813">Transport</keyword>
<name>A0A7G2CD12_9TRYP</name>
<reference evidence="12 13" key="1">
    <citation type="submission" date="2020-08" db="EMBL/GenBank/DDBJ databases">
        <authorList>
            <person name="Newling K."/>
            <person name="Davey J."/>
            <person name="Forrester S."/>
        </authorList>
    </citation>
    <scope>NUCLEOTIDE SEQUENCE [LARGE SCALE GENOMIC DNA]</scope>
    <source>
        <strain evidence="13">Crithidia deanei Carvalho (ATCC PRA-265)</strain>
    </source>
</reference>
<keyword evidence="6" id="KW-1133">Transmembrane helix</keyword>
<dbReference type="GO" id="GO:0048278">
    <property type="term" value="P:vesicle docking"/>
    <property type="evidence" value="ECO:0007669"/>
    <property type="project" value="TreeGrafter"/>
</dbReference>
<dbReference type="Proteomes" id="UP000515908">
    <property type="component" value="Chromosome 09"/>
</dbReference>
<dbReference type="InterPro" id="IPR010989">
    <property type="entry name" value="SNARE"/>
</dbReference>
<dbReference type="InterPro" id="IPR000727">
    <property type="entry name" value="T_SNARE_dom"/>
</dbReference>
<dbReference type="GO" id="GO:0005484">
    <property type="term" value="F:SNAP receptor activity"/>
    <property type="evidence" value="ECO:0007669"/>
    <property type="project" value="TreeGrafter"/>
</dbReference>
<keyword evidence="4" id="KW-0812">Transmembrane</keyword>
<evidence type="ECO:0000256" key="2">
    <source>
        <dbReference type="ARBA" id="ARBA00009063"/>
    </source>
</evidence>
<dbReference type="PROSITE" id="PS50192">
    <property type="entry name" value="T_SNARE"/>
    <property type="match status" value="1"/>
</dbReference>
<accession>A0A7G2CD12</accession>